<keyword evidence="5" id="KW-0287">Flowering</keyword>
<keyword evidence="8" id="KW-0472">Membrane</keyword>
<feature type="region of interest" description="Disordered" evidence="7">
    <location>
        <begin position="347"/>
        <end position="386"/>
    </location>
</feature>
<feature type="transmembrane region" description="Helical" evidence="8">
    <location>
        <begin position="6"/>
        <end position="23"/>
    </location>
</feature>
<keyword evidence="10" id="KW-1185">Reference proteome</keyword>
<evidence type="ECO:0000256" key="7">
    <source>
        <dbReference type="SAM" id="MobiDB-lite"/>
    </source>
</evidence>
<evidence type="ECO:0000256" key="5">
    <source>
        <dbReference type="ARBA" id="ARBA00023089"/>
    </source>
</evidence>
<feature type="compositionally biased region" description="Basic and acidic residues" evidence="7">
    <location>
        <begin position="375"/>
        <end position="386"/>
    </location>
</feature>
<dbReference type="PANTHER" id="PTHR33405:SF17">
    <property type="entry name" value="PROTEIN FLC EXPRESSOR"/>
    <property type="match status" value="1"/>
</dbReference>
<dbReference type="GO" id="GO:0009908">
    <property type="term" value="P:flower development"/>
    <property type="evidence" value="ECO:0007669"/>
    <property type="project" value="UniProtKB-KW"/>
</dbReference>
<evidence type="ECO:0000256" key="3">
    <source>
        <dbReference type="ARBA" id="ARBA00022782"/>
    </source>
</evidence>
<evidence type="ECO:0000313" key="10">
    <source>
        <dbReference type="Proteomes" id="UP001374584"/>
    </source>
</evidence>
<evidence type="ECO:0008006" key="11">
    <source>
        <dbReference type="Google" id="ProtNLM"/>
    </source>
</evidence>
<dbReference type="Proteomes" id="UP001374584">
    <property type="component" value="Unassembled WGS sequence"/>
</dbReference>
<gene>
    <name evidence="9" type="ORF">VNO80_05503</name>
</gene>
<evidence type="ECO:0000256" key="2">
    <source>
        <dbReference type="ARBA" id="ARBA00022473"/>
    </source>
</evidence>
<dbReference type="AlphaFoldDB" id="A0AAN9NK53"/>
<dbReference type="EMBL" id="JAYMYR010000003">
    <property type="protein sequence ID" value="KAK7372133.1"/>
    <property type="molecule type" value="Genomic_DNA"/>
</dbReference>
<name>A0AAN9NK53_PHACN</name>
<dbReference type="GO" id="GO:0030154">
    <property type="term" value="P:cell differentiation"/>
    <property type="evidence" value="ECO:0007669"/>
    <property type="project" value="UniProtKB-KW"/>
</dbReference>
<keyword evidence="2" id="KW-0217">Developmental protein</keyword>
<dbReference type="InterPro" id="IPR040353">
    <property type="entry name" value="FLX/FLX-like"/>
</dbReference>
<dbReference type="PANTHER" id="PTHR33405">
    <property type="entry name" value="PROTEIN FLX-LIKE 2"/>
    <property type="match status" value="1"/>
</dbReference>
<evidence type="ECO:0000256" key="1">
    <source>
        <dbReference type="ARBA" id="ARBA00005405"/>
    </source>
</evidence>
<comment type="caution">
    <text evidence="9">The sequence shown here is derived from an EMBL/GenBank/DDBJ whole genome shotgun (WGS) entry which is preliminary data.</text>
</comment>
<keyword evidence="3" id="KW-0221">Differentiation</keyword>
<evidence type="ECO:0000256" key="6">
    <source>
        <dbReference type="SAM" id="Coils"/>
    </source>
</evidence>
<evidence type="ECO:0000256" key="8">
    <source>
        <dbReference type="SAM" id="Phobius"/>
    </source>
</evidence>
<organism evidence="9 10">
    <name type="scientific">Phaseolus coccineus</name>
    <name type="common">Scarlet runner bean</name>
    <name type="synonym">Phaseolus multiflorus</name>
    <dbReference type="NCBI Taxonomy" id="3886"/>
    <lineage>
        <taxon>Eukaryota</taxon>
        <taxon>Viridiplantae</taxon>
        <taxon>Streptophyta</taxon>
        <taxon>Embryophyta</taxon>
        <taxon>Tracheophyta</taxon>
        <taxon>Spermatophyta</taxon>
        <taxon>Magnoliopsida</taxon>
        <taxon>eudicotyledons</taxon>
        <taxon>Gunneridae</taxon>
        <taxon>Pentapetalae</taxon>
        <taxon>rosids</taxon>
        <taxon>fabids</taxon>
        <taxon>Fabales</taxon>
        <taxon>Fabaceae</taxon>
        <taxon>Papilionoideae</taxon>
        <taxon>50 kb inversion clade</taxon>
        <taxon>NPAAA clade</taxon>
        <taxon>indigoferoid/millettioid clade</taxon>
        <taxon>Phaseoleae</taxon>
        <taxon>Phaseolus</taxon>
    </lineage>
</organism>
<proteinExistence type="inferred from homology"/>
<protein>
    <recommendedName>
        <fullName evidence="11">Protein FLC EXPRESSOR</fullName>
    </recommendedName>
</protein>
<feature type="coiled-coil region" evidence="6">
    <location>
        <begin position="295"/>
        <end position="322"/>
    </location>
</feature>
<keyword evidence="4 6" id="KW-0175">Coiled coil</keyword>
<keyword evidence="8" id="KW-0812">Transmembrane</keyword>
<evidence type="ECO:0000313" key="9">
    <source>
        <dbReference type="EMBL" id="KAK7372133.1"/>
    </source>
</evidence>
<sequence length="386" mass="43168">MKTCSILGWILNCVIFWINACILSSSHVASGSFLEFCGLAVPKFVFFEAELLHRLMPLLCYKFCRERQKKAVAEHPYPHSLNCCSFLSILHQIKTRLSQNSKMAGRKHAPSSFTRLDDIRLAHSSSAATAVRALEERVETRHREIQNLISDNQRLAGIHVALKQDLAATQEELCRLSATGAEVKAERDAEVREIYEKSLKVDAEVRAVAAMSAELNRVRADVQELAAAQKELAAQLHTIEGDLGRAHAEAQFVPAIKADLESMLHEIQRGWNAIEFEKKTHASNLEHRRAMDNNMIIMSSEVEKLRAELANAEKRARAAMAADAKPSPGYPPDKYDNLEMGYGGVRYPPSSYSMHQMQAGVDSHSQDTTGAPLDHSYDHQRTQVPR</sequence>
<evidence type="ECO:0000256" key="4">
    <source>
        <dbReference type="ARBA" id="ARBA00023054"/>
    </source>
</evidence>
<feature type="coiled-coil region" evidence="6">
    <location>
        <begin position="208"/>
        <end position="235"/>
    </location>
</feature>
<reference evidence="9 10" key="1">
    <citation type="submission" date="2024-01" db="EMBL/GenBank/DDBJ databases">
        <title>The genomes of 5 underutilized Papilionoideae crops provide insights into root nodulation and disease resistanc.</title>
        <authorList>
            <person name="Jiang F."/>
        </authorList>
    </citation>
    <scope>NUCLEOTIDE SEQUENCE [LARGE SCALE GENOMIC DNA]</scope>
    <source>
        <strain evidence="9">JINMINGXINNONG_FW02</strain>
        <tissue evidence="9">Leaves</tissue>
    </source>
</reference>
<keyword evidence="8" id="KW-1133">Transmembrane helix</keyword>
<comment type="similarity">
    <text evidence="1">Belongs to the FLX family.</text>
</comment>
<accession>A0AAN9NK53</accession>